<dbReference type="Gene3D" id="3.30.70.1710">
    <property type="match status" value="1"/>
</dbReference>
<dbReference type="Proteomes" id="UP000553059">
    <property type="component" value="Unassembled WGS sequence"/>
</dbReference>
<accession>A0A7C6Z6M0</accession>
<sequence length="49" mass="5186">GKAYFTFTGDVAAVEAGVEAGKAVAIEKGLLVDIEVIPSPSDRLWMSLY</sequence>
<proteinExistence type="inferred from homology"/>
<comment type="subcellular location">
    <subcellularLocation>
        <location evidence="1">Bacterial microcompartment</location>
    </subcellularLocation>
</comment>
<dbReference type="PROSITE" id="PS51930">
    <property type="entry name" value="BMC_2"/>
    <property type="match status" value="1"/>
</dbReference>
<reference evidence="5 6" key="1">
    <citation type="journal article" date="2020" name="Biotechnol. Biofuels">
        <title>New insights from the biogas microbiome by comprehensive genome-resolved metagenomics of nearly 1600 species originating from multiple anaerobic digesters.</title>
        <authorList>
            <person name="Campanaro S."/>
            <person name="Treu L."/>
            <person name="Rodriguez-R L.M."/>
            <person name="Kovalovszki A."/>
            <person name="Ziels R.M."/>
            <person name="Maus I."/>
            <person name="Zhu X."/>
            <person name="Kougias P.G."/>
            <person name="Basile A."/>
            <person name="Luo G."/>
            <person name="Schluter A."/>
            <person name="Konstantinidis K.T."/>
            <person name="Angelidaki I."/>
        </authorList>
    </citation>
    <scope>NUCLEOTIDE SEQUENCE [LARGE SCALE GENOMIC DNA]</scope>
    <source>
        <strain evidence="5">AS05jafATM_4</strain>
    </source>
</reference>
<keyword evidence="2" id="KW-1283">Bacterial microcompartment</keyword>
<evidence type="ECO:0000256" key="3">
    <source>
        <dbReference type="PROSITE-ProRule" id="PRU01278"/>
    </source>
</evidence>
<dbReference type="InterPro" id="IPR000249">
    <property type="entry name" value="BMC_dom"/>
</dbReference>
<evidence type="ECO:0000313" key="6">
    <source>
        <dbReference type="Proteomes" id="UP000553059"/>
    </source>
</evidence>
<name>A0A7C6Z6M0_9FIRM</name>
<dbReference type="SUPFAM" id="SSF143414">
    <property type="entry name" value="CcmK-like"/>
    <property type="match status" value="1"/>
</dbReference>
<dbReference type="Pfam" id="PF00936">
    <property type="entry name" value="BMC"/>
    <property type="match status" value="1"/>
</dbReference>
<gene>
    <name evidence="5" type="ORF">GX523_17565</name>
</gene>
<evidence type="ECO:0000259" key="4">
    <source>
        <dbReference type="PROSITE" id="PS51930"/>
    </source>
</evidence>
<dbReference type="EMBL" id="DUTF01000369">
    <property type="protein sequence ID" value="HHY28511.1"/>
    <property type="molecule type" value="Genomic_DNA"/>
</dbReference>
<organism evidence="5 6">
    <name type="scientific">Desulfitobacterium dehalogenans</name>
    <dbReference type="NCBI Taxonomy" id="36854"/>
    <lineage>
        <taxon>Bacteria</taxon>
        <taxon>Bacillati</taxon>
        <taxon>Bacillota</taxon>
        <taxon>Clostridia</taxon>
        <taxon>Eubacteriales</taxon>
        <taxon>Desulfitobacteriaceae</taxon>
        <taxon>Desulfitobacterium</taxon>
    </lineage>
</organism>
<evidence type="ECO:0000256" key="1">
    <source>
        <dbReference type="ARBA" id="ARBA00024322"/>
    </source>
</evidence>
<dbReference type="GO" id="GO:0031469">
    <property type="term" value="C:bacterial microcompartment"/>
    <property type="evidence" value="ECO:0007669"/>
    <property type="project" value="UniProtKB-SubCell"/>
</dbReference>
<comment type="similarity">
    <text evidence="3">Belongs to the bacterial microcompartments protein family.</text>
</comment>
<evidence type="ECO:0000256" key="2">
    <source>
        <dbReference type="ARBA" id="ARBA00024446"/>
    </source>
</evidence>
<dbReference type="AlphaFoldDB" id="A0A7C6Z6M0"/>
<feature type="non-terminal residue" evidence="5">
    <location>
        <position position="1"/>
    </location>
</feature>
<feature type="domain" description="BMC" evidence="4">
    <location>
        <begin position="1"/>
        <end position="49"/>
    </location>
</feature>
<dbReference type="InterPro" id="IPR037233">
    <property type="entry name" value="CcmK-like_sf"/>
</dbReference>
<dbReference type="InterPro" id="IPR044872">
    <property type="entry name" value="CcmK/CsoS1_BMC"/>
</dbReference>
<protein>
    <submittedName>
        <fullName evidence="5">BMC domain-containing protein</fullName>
    </submittedName>
</protein>
<comment type="caution">
    <text evidence="5">The sequence shown here is derived from an EMBL/GenBank/DDBJ whole genome shotgun (WGS) entry which is preliminary data.</text>
</comment>
<evidence type="ECO:0000313" key="5">
    <source>
        <dbReference type="EMBL" id="HHY28511.1"/>
    </source>
</evidence>